<dbReference type="GO" id="GO:0006883">
    <property type="term" value="P:intracellular sodium ion homeostasis"/>
    <property type="evidence" value="ECO:0007669"/>
    <property type="project" value="TreeGrafter"/>
</dbReference>
<feature type="transmembrane region" description="Helical" evidence="8">
    <location>
        <begin position="64"/>
        <end position="87"/>
    </location>
</feature>
<keyword evidence="4" id="KW-0735">Signal-anchor</keyword>
<dbReference type="AlphaFoldDB" id="A0A0N5CN24"/>
<dbReference type="PANTHER" id="PTHR11523">
    <property type="entry name" value="SODIUM/POTASSIUM-DEPENDENT ATPASE BETA SUBUNIT"/>
    <property type="match status" value="1"/>
</dbReference>
<dbReference type="InterPro" id="IPR038702">
    <property type="entry name" value="Na/K_ATPase_sub_beta_sf"/>
</dbReference>
<evidence type="ECO:0000256" key="6">
    <source>
        <dbReference type="ARBA" id="ARBA00023136"/>
    </source>
</evidence>
<accession>A0A0N5CN24</accession>
<name>A0A0N5CN24_THECL</name>
<reference evidence="11" key="1">
    <citation type="submission" date="2017-02" db="UniProtKB">
        <authorList>
            <consortium name="WormBaseParasite"/>
        </authorList>
    </citation>
    <scope>IDENTIFICATION</scope>
</reference>
<evidence type="ECO:0000256" key="3">
    <source>
        <dbReference type="ARBA" id="ARBA00022692"/>
    </source>
</evidence>
<keyword evidence="10" id="KW-1185">Reference proteome</keyword>
<dbReference type="GO" id="GO:0030007">
    <property type="term" value="P:intracellular potassium ion homeostasis"/>
    <property type="evidence" value="ECO:0007669"/>
    <property type="project" value="TreeGrafter"/>
</dbReference>
<keyword evidence="6 8" id="KW-0472">Membrane</keyword>
<gene>
    <name evidence="9" type="ORF">TCLT_LOCUS1568</name>
</gene>
<dbReference type="Pfam" id="PF00287">
    <property type="entry name" value="Na_K-ATPase"/>
    <property type="match status" value="1"/>
</dbReference>
<dbReference type="PANTHER" id="PTHR11523:SF28">
    <property type="entry name" value="NA_K-ATPASE BETA SUBUNIT ISOFORM 4-RELATED"/>
    <property type="match status" value="1"/>
</dbReference>
<evidence type="ECO:0000256" key="7">
    <source>
        <dbReference type="SAM" id="Coils"/>
    </source>
</evidence>
<feature type="coiled-coil region" evidence="7">
    <location>
        <begin position="129"/>
        <end position="156"/>
    </location>
</feature>
<evidence type="ECO:0000313" key="11">
    <source>
        <dbReference type="WBParaSite" id="TCLT_0000156701-mRNA-1"/>
    </source>
</evidence>
<dbReference type="GO" id="GO:1990573">
    <property type="term" value="P:potassium ion import across plasma membrane"/>
    <property type="evidence" value="ECO:0007669"/>
    <property type="project" value="TreeGrafter"/>
</dbReference>
<dbReference type="GO" id="GO:0001671">
    <property type="term" value="F:ATPase activator activity"/>
    <property type="evidence" value="ECO:0007669"/>
    <property type="project" value="TreeGrafter"/>
</dbReference>
<dbReference type="Proteomes" id="UP000276776">
    <property type="component" value="Unassembled WGS sequence"/>
</dbReference>
<dbReference type="OrthoDB" id="5912413at2759"/>
<evidence type="ECO:0000256" key="1">
    <source>
        <dbReference type="ARBA" id="ARBA00004606"/>
    </source>
</evidence>
<reference evidence="9 10" key="2">
    <citation type="submission" date="2018-11" db="EMBL/GenBank/DDBJ databases">
        <authorList>
            <consortium name="Pathogen Informatics"/>
        </authorList>
    </citation>
    <scope>NUCLEOTIDE SEQUENCE [LARGE SCALE GENOMIC DNA]</scope>
</reference>
<protein>
    <submittedName>
        <fullName evidence="11">Sodium channel protein Nach</fullName>
    </submittedName>
</protein>
<sequence length="235" mass="27506">MRDRYEPVSNFDFPSLVNVDAVGETDDTELITSHSMNNEDDSFRKTITFHDLFHNVQFSHRHRLYIGIVTGTSCTTIMLMIALSFGFGKVLFDTFAQEEKLRHGLKMIPNLWSKPTNVFYFSVRNGTANREYVQEIDDYIAKYMEYQEKIKNYLKNCTVKDRRDEGQWCSFDIRQALGSECSKASNYGYNSGNPCILFAFENYLGWKPNMKSEVDYLPFSCRLVSQYIHFLLLMR</sequence>
<evidence type="ECO:0000313" key="9">
    <source>
        <dbReference type="EMBL" id="VDM97079.1"/>
    </source>
</evidence>
<keyword evidence="3 8" id="KW-0812">Transmembrane</keyword>
<keyword evidence="7" id="KW-0175">Coiled coil</keyword>
<dbReference type="InterPro" id="IPR000402">
    <property type="entry name" value="Na/K_ATPase_sub_beta"/>
</dbReference>
<evidence type="ECO:0000313" key="10">
    <source>
        <dbReference type="Proteomes" id="UP000276776"/>
    </source>
</evidence>
<dbReference type="EMBL" id="UYYF01000214">
    <property type="protein sequence ID" value="VDM97079.1"/>
    <property type="molecule type" value="Genomic_DNA"/>
</dbReference>
<dbReference type="STRING" id="103827.A0A0N5CN24"/>
<evidence type="ECO:0000256" key="8">
    <source>
        <dbReference type="SAM" id="Phobius"/>
    </source>
</evidence>
<proteinExistence type="inferred from homology"/>
<comment type="similarity">
    <text evidence="2">Belongs to the X(+)/potassium ATPases subunit beta family.</text>
</comment>
<keyword evidence="5 8" id="KW-1133">Transmembrane helix</keyword>
<dbReference type="GO" id="GO:0036376">
    <property type="term" value="P:sodium ion export across plasma membrane"/>
    <property type="evidence" value="ECO:0007669"/>
    <property type="project" value="TreeGrafter"/>
</dbReference>
<evidence type="ECO:0000256" key="2">
    <source>
        <dbReference type="ARBA" id="ARBA00005876"/>
    </source>
</evidence>
<dbReference type="WBParaSite" id="TCLT_0000156701-mRNA-1">
    <property type="protein sequence ID" value="TCLT_0000156701-mRNA-1"/>
    <property type="gene ID" value="TCLT_0000156701"/>
</dbReference>
<organism evidence="11">
    <name type="scientific">Thelazia callipaeda</name>
    <name type="common">Oriental eyeworm</name>
    <name type="synonym">Parasitic nematode</name>
    <dbReference type="NCBI Taxonomy" id="103827"/>
    <lineage>
        <taxon>Eukaryota</taxon>
        <taxon>Metazoa</taxon>
        <taxon>Ecdysozoa</taxon>
        <taxon>Nematoda</taxon>
        <taxon>Chromadorea</taxon>
        <taxon>Rhabditida</taxon>
        <taxon>Spirurina</taxon>
        <taxon>Spiruromorpha</taxon>
        <taxon>Thelazioidea</taxon>
        <taxon>Thelaziidae</taxon>
        <taxon>Thelazia</taxon>
    </lineage>
</organism>
<dbReference type="Gene3D" id="2.60.40.1660">
    <property type="entry name" value="Na, k-atpase alpha subunit"/>
    <property type="match status" value="1"/>
</dbReference>
<evidence type="ECO:0000256" key="5">
    <source>
        <dbReference type="ARBA" id="ARBA00022989"/>
    </source>
</evidence>
<comment type="subcellular location">
    <subcellularLocation>
        <location evidence="1">Membrane</location>
        <topology evidence="1">Single-pass type II membrane protein</topology>
    </subcellularLocation>
</comment>
<evidence type="ECO:0000256" key="4">
    <source>
        <dbReference type="ARBA" id="ARBA00022968"/>
    </source>
</evidence>
<dbReference type="GO" id="GO:0005890">
    <property type="term" value="C:sodium:potassium-exchanging ATPase complex"/>
    <property type="evidence" value="ECO:0007669"/>
    <property type="project" value="InterPro"/>
</dbReference>